<evidence type="ECO:0000256" key="4">
    <source>
        <dbReference type="SAM" id="SignalP"/>
    </source>
</evidence>
<dbReference type="OrthoDB" id="9769667at2"/>
<dbReference type="PROSITE" id="PS51318">
    <property type="entry name" value="TAT"/>
    <property type="match status" value="1"/>
</dbReference>
<dbReference type="InterPro" id="IPR006311">
    <property type="entry name" value="TAT_signal"/>
</dbReference>
<dbReference type="InterPro" id="IPR026289">
    <property type="entry name" value="SBP_TakP-like"/>
</dbReference>
<dbReference type="Gene3D" id="3.40.190.170">
    <property type="entry name" value="Bacterial extracellular solute-binding protein, family 7"/>
    <property type="match status" value="1"/>
</dbReference>
<dbReference type="PANTHER" id="PTHR33376">
    <property type="match status" value="1"/>
</dbReference>
<organism evidence="5 6">
    <name type="scientific">Tistrella mobilis</name>
    <dbReference type="NCBI Taxonomy" id="171437"/>
    <lineage>
        <taxon>Bacteria</taxon>
        <taxon>Pseudomonadati</taxon>
        <taxon>Pseudomonadota</taxon>
        <taxon>Alphaproteobacteria</taxon>
        <taxon>Geminicoccales</taxon>
        <taxon>Geminicoccaceae</taxon>
        <taxon>Tistrella</taxon>
    </lineage>
</organism>
<dbReference type="PANTHER" id="PTHR33376:SF5">
    <property type="entry name" value="EXTRACYTOPLASMIC SOLUTE RECEPTOR PROTEIN"/>
    <property type="match status" value="1"/>
</dbReference>
<dbReference type="EMBL" id="LPZR01000061">
    <property type="protein sequence ID" value="KYO55584.1"/>
    <property type="molecule type" value="Genomic_DNA"/>
</dbReference>
<gene>
    <name evidence="5" type="ORF">AUP44_23195</name>
</gene>
<dbReference type="Proteomes" id="UP000075787">
    <property type="component" value="Unassembled WGS sequence"/>
</dbReference>
<dbReference type="Gene3D" id="3.40.190.10">
    <property type="entry name" value="Periplasmic binding protein-like II"/>
    <property type="match status" value="1"/>
</dbReference>
<evidence type="ECO:0000256" key="3">
    <source>
        <dbReference type="PIRSR" id="PIRSR039026-2"/>
    </source>
</evidence>
<dbReference type="PIRSF" id="PIRSF039026">
    <property type="entry name" value="SiaP"/>
    <property type="match status" value="1"/>
</dbReference>
<dbReference type="Pfam" id="PF03480">
    <property type="entry name" value="DctP"/>
    <property type="match status" value="1"/>
</dbReference>
<dbReference type="GO" id="GO:0046872">
    <property type="term" value="F:metal ion binding"/>
    <property type="evidence" value="ECO:0007669"/>
    <property type="project" value="UniProtKB-KW"/>
</dbReference>
<dbReference type="AlphaFoldDB" id="A0A162LLT9"/>
<dbReference type="NCBIfam" id="NF037995">
    <property type="entry name" value="TRAP_S1"/>
    <property type="match status" value="1"/>
</dbReference>
<feature type="binding site" evidence="3">
    <location>
        <position position="253"/>
    </location>
    <ligand>
        <name>substrate</name>
    </ligand>
</feature>
<keyword evidence="1 4" id="KW-0732">Signal</keyword>
<evidence type="ECO:0000256" key="2">
    <source>
        <dbReference type="PIRSR" id="PIRSR039026-1"/>
    </source>
</evidence>
<dbReference type="GeneID" id="97239180"/>
<feature type="chain" id="PRO_5007837031" evidence="4">
    <location>
        <begin position="28"/>
        <end position="358"/>
    </location>
</feature>
<name>A0A162LLT9_9PROT</name>
<keyword evidence="3" id="KW-0479">Metal-binding</keyword>
<dbReference type="GO" id="GO:0031317">
    <property type="term" value="C:tripartite ATP-independent periplasmic transporter complex"/>
    <property type="evidence" value="ECO:0007669"/>
    <property type="project" value="InterPro"/>
</dbReference>
<reference evidence="5 6" key="1">
    <citation type="submission" date="2015-12" db="EMBL/GenBank/DDBJ databases">
        <title>Genome sequence of Tistrella mobilis MCCC 1A02139.</title>
        <authorList>
            <person name="Lu L."/>
            <person name="Lai Q."/>
            <person name="Shao Z."/>
            <person name="Qian P."/>
        </authorList>
    </citation>
    <scope>NUCLEOTIDE SEQUENCE [LARGE SCALE GENOMIC DNA]</scope>
    <source>
        <strain evidence="5 6">MCCC 1A02139</strain>
    </source>
</reference>
<feature type="binding site" evidence="3">
    <location>
        <position position="228"/>
    </location>
    <ligand>
        <name>Na(+)</name>
        <dbReference type="ChEBI" id="CHEBI:29101"/>
    </ligand>
</feature>
<evidence type="ECO:0000313" key="5">
    <source>
        <dbReference type="EMBL" id="KYO55584.1"/>
    </source>
</evidence>
<comment type="caution">
    <text evidence="5">The sequence shown here is derived from an EMBL/GenBank/DDBJ whole genome shotgun (WGS) entry which is preliminary data.</text>
</comment>
<feature type="binding site" evidence="2">
    <location>
        <position position="190"/>
    </location>
    <ligand>
        <name>substrate</name>
    </ligand>
</feature>
<proteinExistence type="predicted"/>
<dbReference type="RefSeq" id="WP_062762188.1">
    <property type="nucleotide sequence ID" value="NZ_CP121042.1"/>
</dbReference>
<feature type="signal peptide" evidence="4">
    <location>
        <begin position="1"/>
        <end position="27"/>
    </location>
</feature>
<sequence>MTSHDQTTRRSLLKRAGGIAAAGAAVAAGAGTFAAPHVARAAGQPVKWRMQALWDANTTPMKFEQLFADRVKELTGGGFEIQTFTAGQLVPANQAFDAVRAGAFQMMKTFDGYEAGKIPAFAFTSTVPFGFPESDQYEAWFYEKGGLDMAREAYGKAGLMYIAPTVYGQEPIHSKVKISSIEEFQGKKGRFVGLASSVMGAMGVAVTPLPTAEVYSALEKGVIDIADRGDLTANLQAGLAEVAKFIILPGVHQPTTATSYVANKAAYEALPAEYKAVLAVAARETSAALRQHIVVQDVASLAKYREAGVEIVQLDPADIRANRAKAEAQWRVATKDDALATRILDSQVGFMKELGLLG</sequence>
<feature type="binding site" evidence="3">
    <location>
        <position position="227"/>
    </location>
    <ligand>
        <name>substrate</name>
    </ligand>
</feature>
<accession>A0A162LLT9</accession>
<dbReference type="InterPro" id="IPR018389">
    <property type="entry name" value="DctP_fam"/>
</dbReference>
<protein>
    <submittedName>
        <fullName evidence="5">C4-dicarboxylate ABC transporter substrate-binding protein</fullName>
    </submittedName>
</protein>
<evidence type="ECO:0000256" key="1">
    <source>
        <dbReference type="ARBA" id="ARBA00022729"/>
    </source>
</evidence>
<feature type="binding site" evidence="2">
    <location>
        <position position="170"/>
    </location>
    <ligand>
        <name>substrate</name>
    </ligand>
</feature>
<evidence type="ECO:0000313" key="6">
    <source>
        <dbReference type="Proteomes" id="UP000075787"/>
    </source>
</evidence>
<dbReference type="InterPro" id="IPR038404">
    <property type="entry name" value="TRAP_DctP_sf"/>
</dbReference>
<dbReference type="GO" id="GO:0055085">
    <property type="term" value="P:transmembrane transport"/>
    <property type="evidence" value="ECO:0007669"/>
    <property type="project" value="InterPro"/>
</dbReference>